<comment type="caution">
    <text evidence="1">The sequence shown here is derived from an EMBL/GenBank/DDBJ whole genome shotgun (WGS) entry which is preliminary data.</text>
</comment>
<dbReference type="EMBL" id="CM037152">
    <property type="protein sequence ID" value="KAH7833398.1"/>
    <property type="molecule type" value="Genomic_DNA"/>
</dbReference>
<dbReference type="Proteomes" id="UP000828048">
    <property type="component" value="Chromosome 2"/>
</dbReference>
<proteinExistence type="predicted"/>
<protein>
    <submittedName>
        <fullName evidence="1">Uncharacterized protein</fullName>
    </submittedName>
</protein>
<name>A0ACB7WYG7_9ERIC</name>
<gene>
    <name evidence="1" type="ORF">Vadar_005956</name>
</gene>
<organism evidence="1 2">
    <name type="scientific">Vaccinium darrowii</name>
    <dbReference type="NCBI Taxonomy" id="229202"/>
    <lineage>
        <taxon>Eukaryota</taxon>
        <taxon>Viridiplantae</taxon>
        <taxon>Streptophyta</taxon>
        <taxon>Embryophyta</taxon>
        <taxon>Tracheophyta</taxon>
        <taxon>Spermatophyta</taxon>
        <taxon>Magnoliopsida</taxon>
        <taxon>eudicotyledons</taxon>
        <taxon>Gunneridae</taxon>
        <taxon>Pentapetalae</taxon>
        <taxon>asterids</taxon>
        <taxon>Ericales</taxon>
        <taxon>Ericaceae</taxon>
        <taxon>Vaccinioideae</taxon>
        <taxon>Vaccinieae</taxon>
        <taxon>Vaccinium</taxon>
    </lineage>
</organism>
<sequence length="191" mass="21985">MEGSTAATSSRSSHGESELFCGCGIKSPLRVSKSEQNWGRRFYGCVNYKTKLYCGFFVWEDTLIGSKGTESIDLQPSHAELQRTISDLQRINSELQRTNAELQRTNAELQRTNSESQSTNYQFCKQVDEMERRIEGLKFNNKELQEQNKMLKLTISRRNGFFCHLPIMVGILCVVYYLYQVQKNVKCLSLP</sequence>
<evidence type="ECO:0000313" key="2">
    <source>
        <dbReference type="Proteomes" id="UP000828048"/>
    </source>
</evidence>
<reference evidence="1 2" key="1">
    <citation type="journal article" date="2021" name="Hortic Res">
        <title>High-quality reference genome and annotation aids understanding of berry development for evergreen blueberry (Vaccinium darrowii).</title>
        <authorList>
            <person name="Yu J."/>
            <person name="Hulse-Kemp A.M."/>
            <person name="Babiker E."/>
            <person name="Staton M."/>
        </authorList>
    </citation>
    <scope>NUCLEOTIDE SEQUENCE [LARGE SCALE GENOMIC DNA]</scope>
    <source>
        <strain evidence="2">cv. NJ 8807/NJ 8810</strain>
        <tissue evidence="1">Young leaf</tissue>
    </source>
</reference>
<keyword evidence="2" id="KW-1185">Reference proteome</keyword>
<evidence type="ECO:0000313" key="1">
    <source>
        <dbReference type="EMBL" id="KAH7833398.1"/>
    </source>
</evidence>
<accession>A0ACB7WYG7</accession>